<evidence type="ECO:0000313" key="1">
    <source>
        <dbReference type="EMBL" id="KAH7030005.1"/>
    </source>
</evidence>
<feature type="non-terminal residue" evidence="1">
    <location>
        <position position="1"/>
    </location>
</feature>
<comment type="caution">
    <text evidence="1">The sequence shown here is derived from an EMBL/GenBank/DDBJ whole genome shotgun (WGS) entry which is preliminary data.</text>
</comment>
<gene>
    <name evidence="1" type="ORF">B0J12DRAFT_583689</name>
</gene>
<keyword evidence="2" id="KW-1185">Reference proteome</keyword>
<dbReference type="EMBL" id="JAGTJR010000046">
    <property type="protein sequence ID" value="KAH7030005.1"/>
    <property type="molecule type" value="Genomic_DNA"/>
</dbReference>
<evidence type="ECO:0000313" key="2">
    <source>
        <dbReference type="Proteomes" id="UP000774617"/>
    </source>
</evidence>
<sequence>ISRKNVEAIVDKIREFPGLIRFLEEFEVPVGVNKPIPELLIYADGLIYEL</sequence>
<proteinExistence type="predicted"/>
<protein>
    <submittedName>
        <fullName evidence="1">Uncharacterized protein</fullName>
    </submittedName>
</protein>
<organism evidence="1 2">
    <name type="scientific">Macrophomina phaseolina</name>
    <dbReference type="NCBI Taxonomy" id="35725"/>
    <lineage>
        <taxon>Eukaryota</taxon>
        <taxon>Fungi</taxon>
        <taxon>Dikarya</taxon>
        <taxon>Ascomycota</taxon>
        <taxon>Pezizomycotina</taxon>
        <taxon>Dothideomycetes</taxon>
        <taxon>Dothideomycetes incertae sedis</taxon>
        <taxon>Botryosphaeriales</taxon>
        <taxon>Botryosphaeriaceae</taxon>
        <taxon>Macrophomina</taxon>
    </lineage>
</organism>
<name>A0ABQ8FYC5_9PEZI</name>
<accession>A0ABQ8FYC5</accession>
<reference evidence="1 2" key="1">
    <citation type="journal article" date="2021" name="Nat. Commun.">
        <title>Genetic determinants of endophytism in the Arabidopsis root mycobiome.</title>
        <authorList>
            <person name="Mesny F."/>
            <person name="Miyauchi S."/>
            <person name="Thiergart T."/>
            <person name="Pickel B."/>
            <person name="Atanasova L."/>
            <person name="Karlsson M."/>
            <person name="Huettel B."/>
            <person name="Barry K.W."/>
            <person name="Haridas S."/>
            <person name="Chen C."/>
            <person name="Bauer D."/>
            <person name="Andreopoulos W."/>
            <person name="Pangilinan J."/>
            <person name="LaButti K."/>
            <person name="Riley R."/>
            <person name="Lipzen A."/>
            <person name="Clum A."/>
            <person name="Drula E."/>
            <person name="Henrissat B."/>
            <person name="Kohler A."/>
            <person name="Grigoriev I.V."/>
            <person name="Martin F.M."/>
            <person name="Hacquard S."/>
        </authorList>
    </citation>
    <scope>NUCLEOTIDE SEQUENCE [LARGE SCALE GENOMIC DNA]</scope>
    <source>
        <strain evidence="1 2">MPI-SDFR-AT-0080</strain>
    </source>
</reference>
<dbReference type="Proteomes" id="UP000774617">
    <property type="component" value="Unassembled WGS sequence"/>
</dbReference>